<evidence type="ECO:0000313" key="3">
    <source>
        <dbReference type="Proteomes" id="UP000008043"/>
    </source>
</evidence>
<reference evidence="2 3" key="1">
    <citation type="journal article" date="2012" name="J. Bacteriol.">
        <title>Genome sequence of the bacterium Streptomyces davawensis JCM 4913 and heterologous production of the unique antibiotic roseoflavin.</title>
        <authorList>
            <person name="Jankowitsch F."/>
            <person name="Schwarz J."/>
            <person name="Ruckert C."/>
            <person name="Gust B."/>
            <person name="Szczepanowski R."/>
            <person name="Blom J."/>
            <person name="Pelzer S."/>
            <person name="Kalinowski J."/>
            <person name="Mack M."/>
        </authorList>
    </citation>
    <scope>NUCLEOTIDE SEQUENCE [LARGE SCALE GENOMIC DNA]</scope>
    <source>
        <strain evidence="3">DSM 101723 / JCM 4913 / KCC S-0913 / 768</strain>
    </source>
</reference>
<keyword evidence="1" id="KW-0732">Signal</keyword>
<organism evidence="2 3">
    <name type="scientific">Streptomyces davaonensis (strain DSM 101723 / JCM 4913 / KCC S-0913 / 768)</name>
    <dbReference type="NCBI Taxonomy" id="1214101"/>
    <lineage>
        <taxon>Bacteria</taxon>
        <taxon>Bacillati</taxon>
        <taxon>Actinomycetota</taxon>
        <taxon>Actinomycetes</taxon>
        <taxon>Kitasatosporales</taxon>
        <taxon>Streptomycetaceae</taxon>
        <taxon>Streptomyces</taxon>
    </lineage>
</organism>
<dbReference type="RefSeq" id="WP_015660403.1">
    <property type="nucleotide sequence ID" value="NC_020504.1"/>
</dbReference>
<evidence type="ECO:0000256" key="1">
    <source>
        <dbReference type="SAM" id="SignalP"/>
    </source>
</evidence>
<dbReference type="PROSITE" id="PS00430">
    <property type="entry name" value="TONB_DEPENDENT_REC_1"/>
    <property type="match status" value="1"/>
</dbReference>
<gene>
    <name evidence="2" type="ORF">BN159_5688</name>
</gene>
<dbReference type="Proteomes" id="UP000008043">
    <property type="component" value="Chromosome"/>
</dbReference>
<feature type="signal peptide" evidence="1">
    <location>
        <begin position="1"/>
        <end position="25"/>
    </location>
</feature>
<dbReference type="HOGENOM" id="CLU_136120_0_0_11"/>
<proteinExistence type="predicted"/>
<sequence length="139" mass="14095">MRRVLLLIPMALIGIIAFLAPSASAVSPHFVGTPTATRSGDSLTVSGKEAGLGNQQSVDILVTATAACINPGGHGPNAANKQSVAGEGQFPVQNGKANFSVTLTATFQPSCSPPMTVQFSNVVVTDIGNGISVSLRGTF</sequence>
<dbReference type="AlphaFoldDB" id="K4RA62"/>
<name>K4RA62_STRDJ</name>
<dbReference type="OrthoDB" id="4229571at2"/>
<dbReference type="InterPro" id="IPR010916">
    <property type="entry name" value="TonB_box_CS"/>
</dbReference>
<dbReference type="KEGG" id="sdv:BN159_5688"/>
<protein>
    <recommendedName>
        <fullName evidence="4">Secreted protein</fullName>
    </recommendedName>
</protein>
<keyword evidence="3" id="KW-1185">Reference proteome</keyword>
<dbReference type="EMBL" id="HE971709">
    <property type="protein sequence ID" value="CCK30067.1"/>
    <property type="molecule type" value="Genomic_DNA"/>
</dbReference>
<feature type="chain" id="PRO_5003879974" description="Secreted protein" evidence="1">
    <location>
        <begin position="26"/>
        <end position="139"/>
    </location>
</feature>
<dbReference type="eggNOG" id="ENOG503307E">
    <property type="taxonomic scope" value="Bacteria"/>
</dbReference>
<evidence type="ECO:0008006" key="4">
    <source>
        <dbReference type="Google" id="ProtNLM"/>
    </source>
</evidence>
<evidence type="ECO:0000313" key="2">
    <source>
        <dbReference type="EMBL" id="CCK30067.1"/>
    </source>
</evidence>
<dbReference type="PATRIC" id="fig|1214101.3.peg.5768"/>
<accession>K4RA62</accession>